<gene>
    <name evidence="2" type="ORF">RCO7_11158</name>
</gene>
<organism evidence="2 3">
    <name type="scientific">Rhynchosporium graminicola</name>
    <dbReference type="NCBI Taxonomy" id="2792576"/>
    <lineage>
        <taxon>Eukaryota</taxon>
        <taxon>Fungi</taxon>
        <taxon>Dikarya</taxon>
        <taxon>Ascomycota</taxon>
        <taxon>Pezizomycotina</taxon>
        <taxon>Leotiomycetes</taxon>
        <taxon>Helotiales</taxon>
        <taxon>Ploettnerulaceae</taxon>
        <taxon>Rhynchosporium</taxon>
    </lineage>
</organism>
<dbReference type="STRING" id="914237.A0A1E1K4R7"/>
<dbReference type="PANTHER" id="PTHR47718">
    <property type="entry name" value="OS01G0519700 PROTEIN"/>
    <property type="match status" value="1"/>
</dbReference>
<dbReference type="InterPro" id="IPR018289">
    <property type="entry name" value="MULE_transposase_dom"/>
</dbReference>
<keyword evidence="3" id="KW-1185">Reference proteome</keyword>
<dbReference type="Pfam" id="PF10551">
    <property type="entry name" value="MULE"/>
    <property type="match status" value="1"/>
</dbReference>
<comment type="caution">
    <text evidence="2">The sequence shown here is derived from an EMBL/GenBank/DDBJ whole genome shotgun (WGS) entry which is preliminary data.</text>
</comment>
<proteinExistence type="predicted"/>
<protein>
    <recommendedName>
        <fullName evidence="1">MULE transposase domain-containing protein</fullName>
    </recommendedName>
</protein>
<dbReference type="EMBL" id="FJUW01000007">
    <property type="protein sequence ID" value="CZS93089.1"/>
    <property type="molecule type" value="Genomic_DNA"/>
</dbReference>
<feature type="domain" description="MULE transposase" evidence="1">
    <location>
        <begin position="210"/>
        <end position="307"/>
    </location>
</feature>
<dbReference type="InParanoid" id="A0A1E1K4R7"/>
<name>A0A1E1K4R7_9HELO</name>
<evidence type="ECO:0000313" key="2">
    <source>
        <dbReference type="EMBL" id="CZS93089.1"/>
    </source>
</evidence>
<evidence type="ECO:0000313" key="3">
    <source>
        <dbReference type="Proteomes" id="UP000178129"/>
    </source>
</evidence>
<reference evidence="3" key="1">
    <citation type="submission" date="2016-03" db="EMBL/GenBank/DDBJ databases">
        <authorList>
            <person name="Ploux O."/>
        </authorList>
    </citation>
    <scope>NUCLEOTIDE SEQUENCE [LARGE SCALE GENOMIC DNA]</scope>
    <source>
        <strain evidence="3">UK7</strain>
    </source>
</reference>
<accession>A0A1E1K4R7</accession>
<dbReference type="Proteomes" id="UP000178129">
    <property type="component" value="Unassembled WGS sequence"/>
</dbReference>
<sequence>MASEPQACGPAPPEAIYSDIATGFAALQAHAKAHGYAFAHQDTKPFRALFVCDRAGKYNPKGKSSDIHPSKRRKNTGSKKCGCQMRVCLLKDRASTEVQWKLKVLEATHNHAASADSTAHPAHRIASITAETRVAISSLAKAGISNAQILSALREETPGASILLLSKDISNLELQINGFSPQFYPQTGPLERLFFIHPTSIRLWKQHSDVLLLDCIYKTNRFNMPLLNICGITGNNMVIQLGLVFLSGETERDYTWALLQLRDLIAQHMIQEPISIVTDRELALIKCIETLFPSTRYLLCRWHVNMNVLAKTKKYFPGLIKGTTGNWERYPTFEVFLSSWNILLASTTEEAFDATLLEFRSQFPAGATSYFTSPIEGCYATLKLYLQPSLWSTMPSYSLEAATRRPESVYSAPLAPLPLLNPLKVKGKGRLKGALGGRVAPSNTRREPLLFELPSSSAPVSLGQPSTIQNCVSSTAIAMQRLEGGHQDSYEPGTRRERGYMHSMSSIYHSDSTIDATTASEMSIQRDIIGGIEVYTQDAEGEDDFDDFT</sequence>
<dbReference type="PANTHER" id="PTHR47718:SF3">
    <property type="entry name" value="PROTEIN FAR1-RELATED SEQUENCE 5-LIKE"/>
    <property type="match status" value="1"/>
</dbReference>
<dbReference type="AlphaFoldDB" id="A0A1E1K4R7"/>
<evidence type="ECO:0000259" key="1">
    <source>
        <dbReference type="Pfam" id="PF10551"/>
    </source>
</evidence>